<feature type="non-terminal residue" evidence="2">
    <location>
        <position position="73"/>
    </location>
</feature>
<keyword evidence="1" id="KW-0732">Signal</keyword>
<reference evidence="3" key="1">
    <citation type="submission" date="2022-10" db="EMBL/GenBank/DDBJ databases">
        <title>Genome assembly of Pristionchus species.</title>
        <authorList>
            <person name="Yoshida K."/>
            <person name="Sommer R.J."/>
        </authorList>
    </citation>
    <scope>NUCLEOTIDE SEQUENCE [LARGE SCALE GENOMIC DNA]</scope>
    <source>
        <strain evidence="3">RS5460</strain>
    </source>
</reference>
<comment type="caution">
    <text evidence="2">The sequence shown here is derived from an EMBL/GenBank/DDBJ whole genome shotgun (WGS) entry which is preliminary data.</text>
</comment>
<evidence type="ECO:0000313" key="3">
    <source>
        <dbReference type="Proteomes" id="UP001328107"/>
    </source>
</evidence>
<evidence type="ECO:0000313" key="2">
    <source>
        <dbReference type="EMBL" id="GMR60402.1"/>
    </source>
</evidence>
<feature type="signal peptide" evidence="1">
    <location>
        <begin position="1"/>
        <end position="21"/>
    </location>
</feature>
<accession>A0AAN5IBU8</accession>
<evidence type="ECO:0000256" key="1">
    <source>
        <dbReference type="SAM" id="SignalP"/>
    </source>
</evidence>
<dbReference type="EMBL" id="BTRK01000006">
    <property type="protein sequence ID" value="GMR60402.1"/>
    <property type="molecule type" value="Genomic_DNA"/>
</dbReference>
<dbReference type="Proteomes" id="UP001328107">
    <property type="component" value="Unassembled WGS sequence"/>
</dbReference>
<proteinExistence type="predicted"/>
<feature type="non-terminal residue" evidence="2">
    <location>
        <position position="1"/>
    </location>
</feature>
<dbReference type="AlphaFoldDB" id="A0AAN5IBU8"/>
<sequence length="73" mass="7728">TSPQMFLSLLLLAGAAVSATGQCSSCNLTLKSELRSAEILNSMKTKLGFDPSLSQKIPAEVIAKAKKAFTRTL</sequence>
<name>A0AAN5IBU8_9BILA</name>
<feature type="chain" id="PRO_5042998789" evidence="1">
    <location>
        <begin position="22"/>
        <end position="73"/>
    </location>
</feature>
<organism evidence="2 3">
    <name type="scientific">Pristionchus mayeri</name>
    <dbReference type="NCBI Taxonomy" id="1317129"/>
    <lineage>
        <taxon>Eukaryota</taxon>
        <taxon>Metazoa</taxon>
        <taxon>Ecdysozoa</taxon>
        <taxon>Nematoda</taxon>
        <taxon>Chromadorea</taxon>
        <taxon>Rhabditida</taxon>
        <taxon>Rhabditina</taxon>
        <taxon>Diplogasteromorpha</taxon>
        <taxon>Diplogasteroidea</taxon>
        <taxon>Neodiplogasteridae</taxon>
        <taxon>Pristionchus</taxon>
    </lineage>
</organism>
<protein>
    <submittedName>
        <fullName evidence="2">Uncharacterized protein</fullName>
    </submittedName>
</protein>
<keyword evidence="3" id="KW-1185">Reference proteome</keyword>
<gene>
    <name evidence="2" type="ORF">PMAYCL1PPCAC_30597</name>
</gene>